<dbReference type="Proteomes" id="UP000051749">
    <property type="component" value="Unassembled WGS sequence"/>
</dbReference>
<evidence type="ECO:0000259" key="3">
    <source>
        <dbReference type="PROSITE" id="PS50977"/>
    </source>
</evidence>
<keyword evidence="1 2" id="KW-0238">DNA-binding</keyword>
<dbReference type="Gene3D" id="1.10.357.10">
    <property type="entry name" value="Tetracycline Repressor, domain 2"/>
    <property type="match status" value="1"/>
</dbReference>
<dbReference type="GeneID" id="76044231"/>
<dbReference type="PATRIC" id="fig|319653.3.peg.1048"/>
<evidence type="ECO:0000256" key="1">
    <source>
        <dbReference type="ARBA" id="ARBA00023125"/>
    </source>
</evidence>
<dbReference type="PROSITE" id="PS50977">
    <property type="entry name" value="HTH_TETR_2"/>
    <property type="match status" value="1"/>
</dbReference>
<accession>A0A0R2K1K7</accession>
<dbReference type="RefSeq" id="WP_057807480.1">
    <property type="nucleotide sequence ID" value="NZ_BJYP01000039.1"/>
</dbReference>
<reference evidence="5 7" key="2">
    <citation type="submission" date="2016-10" db="EMBL/GenBank/DDBJ databases">
        <authorList>
            <person name="Varghese N."/>
            <person name="Submissions S."/>
        </authorList>
    </citation>
    <scope>NUCLEOTIDE SEQUENCE [LARGE SCALE GENOMIC DNA]</scope>
    <source>
        <strain evidence="5 7">CGMCC 1.3889</strain>
    </source>
</reference>
<organism evidence="4 6">
    <name type="scientific">Pediococcus ethanolidurans</name>
    <dbReference type="NCBI Taxonomy" id="319653"/>
    <lineage>
        <taxon>Bacteria</taxon>
        <taxon>Bacillati</taxon>
        <taxon>Bacillota</taxon>
        <taxon>Bacilli</taxon>
        <taxon>Lactobacillales</taxon>
        <taxon>Lactobacillaceae</taxon>
        <taxon>Pediococcus</taxon>
    </lineage>
</organism>
<dbReference type="Gene3D" id="1.10.10.60">
    <property type="entry name" value="Homeodomain-like"/>
    <property type="match status" value="1"/>
</dbReference>
<dbReference type="SUPFAM" id="SSF46689">
    <property type="entry name" value="Homeodomain-like"/>
    <property type="match status" value="1"/>
</dbReference>
<evidence type="ECO:0000313" key="6">
    <source>
        <dbReference type="Proteomes" id="UP000051749"/>
    </source>
</evidence>
<sequence length="196" mass="22352">MTIKKTPRRRGKELENALLTAAWEEFQEKGYNKMTMEGIAARAHTTKTVLYRRWPKKSVILIMAFRKFGPEIRMEPTDTGSLRQDLFNLLSGPIKGFKVLGEETIRGLVAEQIGDHISDLFEGMMTPESNFRKRILVILKQAEKRGEVNLSQLSDRAITLPILMYIDEVLTTGFLTDESLKEIIDDILIPVLTKGE</sequence>
<evidence type="ECO:0000313" key="7">
    <source>
        <dbReference type="Proteomes" id="UP000182818"/>
    </source>
</evidence>
<gene>
    <name evidence="4" type="ORF">IV87_GL001035</name>
    <name evidence="5" type="ORF">SAMN04487973_12110</name>
</gene>
<dbReference type="PANTHER" id="PTHR30055:SF148">
    <property type="entry name" value="TETR-FAMILY TRANSCRIPTIONAL REGULATOR"/>
    <property type="match status" value="1"/>
</dbReference>
<dbReference type="Proteomes" id="UP000182818">
    <property type="component" value="Unassembled WGS sequence"/>
</dbReference>
<proteinExistence type="predicted"/>
<name>A0A0R2K1K7_9LACO</name>
<dbReference type="EMBL" id="FOGK01000021">
    <property type="protein sequence ID" value="SER85481.1"/>
    <property type="molecule type" value="Genomic_DNA"/>
</dbReference>
<dbReference type="PANTHER" id="PTHR30055">
    <property type="entry name" value="HTH-TYPE TRANSCRIPTIONAL REGULATOR RUTR"/>
    <property type="match status" value="1"/>
</dbReference>
<evidence type="ECO:0000256" key="2">
    <source>
        <dbReference type="PROSITE-ProRule" id="PRU00335"/>
    </source>
</evidence>
<dbReference type="AlphaFoldDB" id="A0A0R2K1K7"/>
<dbReference type="GO" id="GO:0003700">
    <property type="term" value="F:DNA-binding transcription factor activity"/>
    <property type="evidence" value="ECO:0007669"/>
    <property type="project" value="TreeGrafter"/>
</dbReference>
<feature type="DNA-binding region" description="H-T-H motif" evidence="2">
    <location>
        <begin position="35"/>
        <end position="54"/>
    </location>
</feature>
<dbReference type="InterPro" id="IPR009057">
    <property type="entry name" value="Homeodomain-like_sf"/>
</dbReference>
<evidence type="ECO:0000313" key="5">
    <source>
        <dbReference type="EMBL" id="SER85481.1"/>
    </source>
</evidence>
<dbReference type="STRING" id="319653.SAMN04487973_12110"/>
<dbReference type="InterPro" id="IPR050109">
    <property type="entry name" value="HTH-type_TetR-like_transc_reg"/>
</dbReference>
<feature type="domain" description="HTH tetR-type" evidence="3">
    <location>
        <begin position="12"/>
        <end position="72"/>
    </location>
</feature>
<dbReference type="Pfam" id="PF00440">
    <property type="entry name" value="TetR_N"/>
    <property type="match status" value="1"/>
</dbReference>
<comment type="caution">
    <text evidence="4">The sequence shown here is derived from an EMBL/GenBank/DDBJ whole genome shotgun (WGS) entry which is preliminary data.</text>
</comment>
<evidence type="ECO:0000313" key="4">
    <source>
        <dbReference type="EMBL" id="KRN81670.1"/>
    </source>
</evidence>
<dbReference type="EMBL" id="JQBY01000022">
    <property type="protein sequence ID" value="KRN81670.1"/>
    <property type="molecule type" value="Genomic_DNA"/>
</dbReference>
<dbReference type="OrthoDB" id="9796019at2"/>
<reference evidence="4 6" key="1">
    <citation type="journal article" date="2015" name="Genome Announc.">
        <title>Expanding the biotechnology potential of lactobacilli through comparative genomics of 213 strains and associated genera.</title>
        <authorList>
            <person name="Sun Z."/>
            <person name="Harris H.M."/>
            <person name="McCann A."/>
            <person name="Guo C."/>
            <person name="Argimon S."/>
            <person name="Zhang W."/>
            <person name="Yang X."/>
            <person name="Jeffery I.B."/>
            <person name="Cooney J.C."/>
            <person name="Kagawa T.F."/>
            <person name="Liu W."/>
            <person name="Song Y."/>
            <person name="Salvetti E."/>
            <person name="Wrobel A."/>
            <person name="Rasinkangas P."/>
            <person name="Parkhill J."/>
            <person name="Rea M.C."/>
            <person name="O'Sullivan O."/>
            <person name="Ritari J."/>
            <person name="Douillard F.P."/>
            <person name="Paul Ross R."/>
            <person name="Yang R."/>
            <person name="Briner A.E."/>
            <person name="Felis G.E."/>
            <person name="de Vos W.M."/>
            <person name="Barrangou R."/>
            <person name="Klaenhammer T.R."/>
            <person name="Caufield P.W."/>
            <person name="Cui Y."/>
            <person name="Zhang H."/>
            <person name="O'Toole P.W."/>
        </authorList>
    </citation>
    <scope>NUCLEOTIDE SEQUENCE [LARGE SCALE GENOMIC DNA]</scope>
    <source>
        <strain evidence="4 6">DSM 22301</strain>
    </source>
</reference>
<protein>
    <submittedName>
        <fullName evidence="5">Transcriptional regulator, TetR family</fullName>
    </submittedName>
</protein>
<dbReference type="InterPro" id="IPR001647">
    <property type="entry name" value="HTH_TetR"/>
</dbReference>
<keyword evidence="7" id="KW-1185">Reference proteome</keyword>
<dbReference type="GO" id="GO:0000976">
    <property type="term" value="F:transcription cis-regulatory region binding"/>
    <property type="evidence" value="ECO:0007669"/>
    <property type="project" value="TreeGrafter"/>
</dbReference>